<evidence type="ECO:0000256" key="3">
    <source>
        <dbReference type="ARBA" id="ARBA00023163"/>
    </source>
</evidence>
<dbReference type="EMBL" id="AP027266">
    <property type="protein sequence ID" value="BDW86947.1"/>
    <property type="molecule type" value="Genomic_DNA"/>
</dbReference>
<feature type="domain" description="HTH crp-type" evidence="4">
    <location>
        <begin position="81"/>
        <end position="154"/>
    </location>
</feature>
<proteinExistence type="predicted"/>
<dbReference type="InterPro" id="IPR018335">
    <property type="entry name" value="Tscrpt_reg_HTH_Crp-type_CS"/>
</dbReference>
<dbReference type="PROSITE" id="PS51063">
    <property type="entry name" value="HTH_CRP_2"/>
    <property type="match status" value="1"/>
</dbReference>
<keyword evidence="2" id="KW-0238">DNA-binding</keyword>
<dbReference type="PANTHER" id="PTHR24567:SF75">
    <property type="entry name" value="FUMARATE AND NITRATE REDUCTION REGULATORY PROTEIN"/>
    <property type="match status" value="1"/>
</dbReference>
<evidence type="ECO:0000256" key="2">
    <source>
        <dbReference type="ARBA" id="ARBA00023125"/>
    </source>
</evidence>
<dbReference type="GO" id="GO:0004045">
    <property type="term" value="F:peptidyl-tRNA hydrolase activity"/>
    <property type="evidence" value="ECO:0007669"/>
    <property type="project" value="TreeGrafter"/>
</dbReference>
<protein>
    <submittedName>
        <fullName evidence="5">Aminoacyl-tRNA hydrolase</fullName>
    </submittedName>
</protein>
<evidence type="ECO:0000313" key="6">
    <source>
        <dbReference type="Proteomes" id="UP001337723"/>
    </source>
</evidence>
<sequence length="164" mass="18525">MEKSKLRGFIYLGEVLGMDGLANDVHTNSVVALETSSVCKIPFNRLEELSTKLPSLQRHFLQLMSREITQEQQMTFLLNKRNAESRLASTLLSISSRNGRRGLSFNTFMLPMTRKDLGNFLGLTMETVSRIFSRLQSNGYIEVDNREITVLDIAALQKLAKGPE</sequence>
<dbReference type="InterPro" id="IPR014710">
    <property type="entry name" value="RmlC-like_jellyroll"/>
</dbReference>
<dbReference type="GO" id="GO:0072344">
    <property type="term" value="P:rescue of stalled ribosome"/>
    <property type="evidence" value="ECO:0007669"/>
    <property type="project" value="TreeGrafter"/>
</dbReference>
<keyword evidence="6" id="KW-1185">Reference proteome</keyword>
<dbReference type="InterPro" id="IPR012318">
    <property type="entry name" value="HTH_CRP"/>
</dbReference>
<reference evidence="5 6" key="1">
    <citation type="submission" date="2023-01" db="EMBL/GenBank/DDBJ databases">
        <title>Complete genome sequence of Roseicyclus marinus strain Dej080120_10.</title>
        <authorList>
            <person name="Ueki S."/>
            <person name="Maruyama F."/>
        </authorList>
    </citation>
    <scope>NUCLEOTIDE SEQUENCE [LARGE SCALE GENOMIC DNA]</scope>
    <source>
        <strain evidence="5 6">Dej080120_10</strain>
    </source>
</reference>
<dbReference type="GO" id="GO:0043022">
    <property type="term" value="F:ribosome binding"/>
    <property type="evidence" value="ECO:0007669"/>
    <property type="project" value="TreeGrafter"/>
</dbReference>
<name>A0AA48HAR0_9RHOB</name>
<dbReference type="SMART" id="SM00419">
    <property type="entry name" value="HTH_CRP"/>
    <property type="match status" value="1"/>
</dbReference>
<dbReference type="CDD" id="cd00092">
    <property type="entry name" value="HTH_CRP"/>
    <property type="match status" value="1"/>
</dbReference>
<dbReference type="PRINTS" id="PR00034">
    <property type="entry name" value="HTHCRP"/>
</dbReference>
<accession>A0AA48HAR0</accession>
<dbReference type="PROSITE" id="PS00042">
    <property type="entry name" value="HTH_CRP_1"/>
    <property type="match status" value="1"/>
</dbReference>
<dbReference type="KEGG" id="rmai:MACH21_31240"/>
<dbReference type="AlphaFoldDB" id="A0AA48HAR0"/>
<evidence type="ECO:0000259" key="4">
    <source>
        <dbReference type="PROSITE" id="PS51063"/>
    </source>
</evidence>
<dbReference type="Proteomes" id="UP001337723">
    <property type="component" value="Chromosome"/>
</dbReference>
<dbReference type="InterPro" id="IPR036390">
    <property type="entry name" value="WH_DNA-bd_sf"/>
</dbReference>
<dbReference type="InterPro" id="IPR050397">
    <property type="entry name" value="Env_Response_Regulators"/>
</dbReference>
<keyword evidence="1" id="KW-0805">Transcription regulation</keyword>
<dbReference type="Pfam" id="PF13545">
    <property type="entry name" value="HTH_Crp_2"/>
    <property type="match status" value="1"/>
</dbReference>
<dbReference type="InterPro" id="IPR018490">
    <property type="entry name" value="cNMP-bd_dom_sf"/>
</dbReference>
<dbReference type="GO" id="GO:0003747">
    <property type="term" value="F:translation release factor activity"/>
    <property type="evidence" value="ECO:0007669"/>
    <property type="project" value="InterPro"/>
</dbReference>
<evidence type="ECO:0000313" key="5">
    <source>
        <dbReference type="EMBL" id="BDW86947.1"/>
    </source>
</evidence>
<gene>
    <name evidence="5" type="ORF">MACH21_31240</name>
</gene>
<keyword evidence="3" id="KW-0804">Transcription</keyword>
<dbReference type="Gene3D" id="2.60.120.10">
    <property type="entry name" value="Jelly Rolls"/>
    <property type="match status" value="1"/>
</dbReference>
<dbReference type="PANTHER" id="PTHR24567">
    <property type="entry name" value="CRP FAMILY TRANSCRIPTIONAL REGULATORY PROTEIN"/>
    <property type="match status" value="1"/>
</dbReference>
<keyword evidence="5" id="KW-0378">Hydrolase</keyword>
<organism evidence="5 6">
    <name type="scientific">Roseicyclus marinus</name>
    <dbReference type="NCBI Taxonomy" id="2161673"/>
    <lineage>
        <taxon>Bacteria</taxon>
        <taxon>Pseudomonadati</taxon>
        <taxon>Pseudomonadota</taxon>
        <taxon>Alphaproteobacteria</taxon>
        <taxon>Rhodobacterales</taxon>
        <taxon>Roseobacteraceae</taxon>
        <taxon>Roseicyclus</taxon>
    </lineage>
</organism>
<evidence type="ECO:0000256" key="1">
    <source>
        <dbReference type="ARBA" id="ARBA00023015"/>
    </source>
</evidence>
<dbReference type="InterPro" id="IPR036388">
    <property type="entry name" value="WH-like_DNA-bd_sf"/>
</dbReference>
<dbReference type="SUPFAM" id="SSF51206">
    <property type="entry name" value="cAMP-binding domain-like"/>
    <property type="match status" value="1"/>
</dbReference>
<dbReference type="Gene3D" id="1.10.10.10">
    <property type="entry name" value="Winged helix-like DNA-binding domain superfamily/Winged helix DNA-binding domain"/>
    <property type="match status" value="1"/>
</dbReference>
<dbReference type="SUPFAM" id="SSF46785">
    <property type="entry name" value="Winged helix' DNA-binding domain"/>
    <property type="match status" value="1"/>
</dbReference>